<organism evidence="1 2">
    <name type="scientific">Eumeta variegata</name>
    <name type="common">Bagworm moth</name>
    <name type="synonym">Eumeta japonica</name>
    <dbReference type="NCBI Taxonomy" id="151549"/>
    <lineage>
        <taxon>Eukaryota</taxon>
        <taxon>Metazoa</taxon>
        <taxon>Ecdysozoa</taxon>
        <taxon>Arthropoda</taxon>
        <taxon>Hexapoda</taxon>
        <taxon>Insecta</taxon>
        <taxon>Pterygota</taxon>
        <taxon>Neoptera</taxon>
        <taxon>Endopterygota</taxon>
        <taxon>Lepidoptera</taxon>
        <taxon>Glossata</taxon>
        <taxon>Ditrysia</taxon>
        <taxon>Tineoidea</taxon>
        <taxon>Psychidae</taxon>
        <taxon>Oiketicinae</taxon>
        <taxon>Eumeta</taxon>
    </lineage>
</organism>
<dbReference type="EMBL" id="BGZK01000514">
    <property type="protein sequence ID" value="GBP47967.1"/>
    <property type="molecule type" value="Genomic_DNA"/>
</dbReference>
<protein>
    <submittedName>
        <fullName evidence="1">Uncharacterized protein</fullName>
    </submittedName>
</protein>
<comment type="caution">
    <text evidence="1">The sequence shown here is derived from an EMBL/GenBank/DDBJ whole genome shotgun (WGS) entry which is preliminary data.</text>
</comment>
<dbReference type="Proteomes" id="UP000299102">
    <property type="component" value="Unassembled WGS sequence"/>
</dbReference>
<evidence type="ECO:0000313" key="2">
    <source>
        <dbReference type="Proteomes" id="UP000299102"/>
    </source>
</evidence>
<evidence type="ECO:0000313" key="1">
    <source>
        <dbReference type="EMBL" id="GBP47967.1"/>
    </source>
</evidence>
<keyword evidence="2" id="KW-1185">Reference proteome</keyword>
<name>A0A4C1WCV8_EUMVA</name>
<sequence>MRKRRDGREEKAVNFETRGNEVDIGETRLPITIEGSSPPTNIHNPRGVTVAVFLDGRMEGDRWRASGAMKQGSSPSQLSSTGQNATAEAVTSRLYSLSARGFAHMDLECVSLCCIWKDRAVNSNVVLAFDSGSGIVLGIDPSHIIINPDPILDFVFGFVLDFGPSPGCSLYHFDADTAHNSNLYKSKTYTSIKIKYRLYYSEEL</sequence>
<gene>
    <name evidence="1" type="ORF">EVAR_40391_1</name>
</gene>
<reference evidence="1 2" key="1">
    <citation type="journal article" date="2019" name="Commun. Biol.">
        <title>The bagworm genome reveals a unique fibroin gene that provides high tensile strength.</title>
        <authorList>
            <person name="Kono N."/>
            <person name="Nakamura H."/>
            <person name="Ohtoshi R."/>
            <person name="Tomita M."/>
            <person name="Numata K."/>
            <person name="Arakawa K."/>
        </authorList>
    </citation>
    <scope>NUCLEOTIDE SEQUENCE [LARGE SCALE GENOMIC DNA]</scope>
</reference>
<proteinExistence type="predicted"/>
<accession>A0A4C1WCV8</accession>
<dbReference type="AlphaFoldDB" id="A0A4C1WCV8"/>